<dbReference type="Proteomes" id="UP000316495">
    <property type="component" value="Unassembled WGS sequence"/>
</dbReference>
<evidence type="ECO:0000313" key="2">
    <source>
        <dbReference type="EMBL" id="TSC93662.1"/>
    </source>
</evidence>
<gene>
    <name evidence="2" type="ORF">Athens101428_593</name>
</gene>
<feature type="region of interest" description="Disordered" evidence="1">
    <location>
        <begin position="1"/>
        <end position="38"/>
    </location>
</feature>
<dbReference type="EMBL" id="VMGN01000034">
    <property type="protein sequence ID" value="TSC93662.1"/>
    <property type="molecule type" value="Genomic_DNA"/>
</dbReference>
<dbReference type="Pfam" id="PF05635">
    <property type="entry name" value="23S_rRNA_IVP"/>
    <property type="match status" value="1"/>
</dbReference>
<dbReference type="NCBIfam" id="TIGR02436">
    <property type="entry name" value="four helix bundle protein"/>
    <property type="match status" value="1"/>
</dbReference>
<dbReference type="InterPro" id="IPR036583">
    <property type="entry name" value="23S_rRNA_IVS_sf"/>
</dbReference>
<reference evidence="2 3" key="1">
    <citation type="submission" date="2017-07" db="EMBL/GenBank/DDBJ databases">
        <title>Mechanisms for carbon and nitrogen cycling indicate functional differentiation within the Candidate Phyla Radiation.</title>
        <authorList>
            <person name="Danczak R.E."/>
            <person name="Johnston M.D."/>
            <person name="Kenah C."/>
            <person name="Slattery M."/>
            <person name="Wrighton K.C."/>
            <person name="Wilkins M.J."/>
        </authorList>
    </citation>
    <scope>NUCLEOTIDE SEQUENCE [LARGE SCALE GENOMIC DNA]</scope>
    <source>
        <strain evidence="2">Athens1014_28</strain>
    </source>
</reference>
<accession>A0A554LLB7</accession>
<sequence>MTKPNPKSEYRNPKSETIMKFENKSQNNTKQKMDSKNQKTYDLEERTFEFAKNCRQLVKLIPKTISNIEDGKQLARSSGSVPANYIEANECLGKKDFLMKVKICRKESKESKLWLRLLYIDNHALSKKRNELVQESDELMKIFGSIVRKSE</sequence>
<dbReference type="Gene3D" id="1.20.1440.60">
    <property type="entry name" value="23S rRNA-intervening sequence"/>
    <property type="match status" value="1"/>
</dbReference>
<dbReference type="InterPro" id="IPR012657">
    <property type="entry name" value="23S_rRNA-intervening_sequence"/>
</dbReference>
<dbReference type="PANTHER" id="PTHR38471">
    <property type="entry name" value="FOUR HELIX BUNDLE PROTEIN"/>
    <property type="match status" value="1"/>
</dbReference>
<dbReference type="AlphaFoldDB" id="A0A554LLB7"/>
<evidence type="ECO:0008006" key="4">
    <source>
        <dbReference type="Google" id="ProtNLM"/>
    </source>
</evidence>
<protein>
    <recommendedName>
        <fullName evidence="4">S23 ribosomal protein</fullName>
    </recommendedName>
</protein>
<name>A0A554LLB7_9BACT</name>
<dbReference type="SUPFAM" id="SSF158446">
    <property type="entry name" value="IVS-encoded protein-like"/>
    <property type="match status" value="1"/>
</dbReference>
<dbReference type="PANTHER" id="PTHR38471:SF2">
    <property type="entry name" value="FOUR HELIX BUNDLE PROTEIN"/>
    <property type="match status" value="1"/>
</dbReference>
<evidence type="ECO:0000256" key="1">
    <source>
        <dbReference type="SAM" id="MobiDB-lite"/>
    </source>
</evidence>
<feature type="compositionally biased region" description="Basic and acidic residues" evidence="1">
    <location>
        <begin position="1"/>
        <end position="23"/>
    </location>
</feature>
<evidence type="ECO:0000313" key="3">
    <source>
        <dbReference type="Proteomes" id="UP000316495"/>
    </source>
</evidence>
<proteinExistence type="predicted"/>
<comment type="caution">
    <text evidence="2">The sequence shown here is derived from an EMBL/GenBank/DDBJ whole genome shotgun (WGS) entry which is preliminary data.</text>
</comment>
<organism evidence="2 3">
    <name type="scientific">Candidatus Berkelbacteria bacterium Athens1014_28</name>
    <dbReference type="NCBI Taxonomy" id="2017145"/>
    <lineage>
        <taxon>Bacteria</taxon>
        <taxon>Candidatus Berkelbacteria</taxon>
    </lineage>
</organism>